<organism evidence="10 11">
    <name type="scientific">Pocillopora meandrina</name>
    <dbReference type="NCBI Taxonomy" id="46732"/>
    <lineage>
        <taxon>Eukaryota</taxon>
        <taxon>Metazoa</taxon>
        <taxon>Cnidaria</taxon>
        <taxon>Anthozoa</taxon>
        <taxon>Hexacorallia</taxon>
        <taxon>Scleractinia</taxon>
        <taxon>Astrocoeniina</taxon>
        <taxon>Pocilloporidae</taxon>
        <taxon>Pocillopora</taxon>
    </lineage>
</organism>
<evidence type="ECO:0000256" key="5">
    <source>
        <dbReference type="ARBA" id="ARBA00022837"/>
    </source>
</evidence>
<reference evidence="10 11" key="1">
    <citation type="submission" date="2022-05" db="EMBL/GenBank/DDBJ databases">
        <authorList>
            <consortium name="Genoscope - CEA"/>
            <person name="William W."/>
        </authorList>
    </citation>
    <scope>NUCLEOTIDE SEQUENCE [LARGE SCALE GENOMIC DNA]</scope>
</reference>
<name>A0AAU9XRG5_9CNID</name>
<keyword evidence="7" id="KW-0472">Membrane</keyword>
<evidence type="ECO:0000256" key="2">
    <source>
        <dbReference type="ARBA" id="ARBA00022692"/>
    </source>
</evidence>
<dbReference type="PROSITE" id="PS50022">
    <property type="entry name" value="FA58C_3"/>
    <property type="match status" value="19"/>
</dbReference>
<dbReference type="InterPro" id="IPR008979">
    <property type="entry name" value="Galactose-bd-like_sf"/>
</dbReference>
<feature type="domain" description="F5/8 type C" evidence="9">
    <location>
        <begin position="772"/>
        <end position="927"/>
    </location>
</feature>
<dbReference type="Pfam" id="PF22633">
    <property type="entry name" value="F5_F8_type_C_2"/>
    <property type="match status" value="1"/>
</dbReference>
<dbReference type="FunFam" id="2.60.120.260:FF:000002">
    <property type="entry name" value="Coagulation factor VIII"/>
    <property type="match status" value="1"/>
</dbReference>
<feature type="domain" description="F5/8 type C" evidence="9">
    <location>
        <begin position="1521"/>
        <end position="1662"/>
    </location>
</feature>
<sequence>MTLFCFVILYSRQKFIRNNTADRREIVMNNLSSPVIANMIRIYPKRSIDDTCLRLEIYGCQACFNPFGIADDAIPDKSMTSSSNLGAGFEAFHGRLNRASGNGSWCKGKLDISSYLQIDLGNRFQVSMIAVQGNRLYEWVTGILKTRKIQQILLQVLSRGNQHINSVVVFNCMQQNLTAANGTSASVALANNTSENSSTTIAPNVTTINSTSSNFTSGNMSSVKTENVTSVNSQGNVTLNSTGHICFKKRIIRSKAFVKSFTLQYSDNGELWKTYHEGGNVKIFEANNDANTTVTLKISSLLITRYIRIEPTSWKKEACMRVEVYGCKECTGDLGAGSGVIPNKAMTASTNLGPGYQAWLARLYNPHGAWCSATNDGDQYLQIQFPQVRKVRQLGTQGSVVKKGWVARYLVNYSQNGEEWKEYTNLKTVEIFDGNVNEHEVVIKNFVHPFVAKFVRIRPVAWHNAICLRIELYGCPACDNPLGMEAHEIWDGDVTANSHRSLYEPYRARLNGASGWQVQSDRSNSPFIQVKLGSGDFTLTGVATQAVHSNLVKSYTLSYSYDGIDWVDYREDGRVKIFEGNNPSTKTVKHELLREVIPLYIRLNVKDSTATYAGLKLELYGCKRYVVVNNNDAIGRPTSQSGNLTDTSALAIDGNRTNYAASSCSFTGETEIPWWQVYLQSTKTVTGVFIVNRGDKNYREVTELSIRVGFIQNRGGIGNPTCGGQTHFFSRGESRLVSCVPEVEGRFVTIFALQVNSSLSLCEVEVEISDIVSQEGLGMFSDRIPDDRITASSWLSAKHRPHYGRLDRNIGHGAWCSARNDAQPYLEIDVEIEHIITGIIIQGKHRLSSDKLGFAWVTEFFLSFTANRENWTFVTDVKTSQPIKFLGNDEVNWRKKIGLLGFTGRFIRFHPEKWINLPCLRVELLGTKVCSAPLGMESRLIRNSAIRHSSYHSYYYGYQARLRNSYYWLPQNADEFAFLKIDFGAYKQRFTALAIQSGGGGFVTKFKLSYSVEGWSWRNWIEDAREQIFYGTKNRRSIRRFFLPYSVEARYLLISLLAYVGSRDTRIEVYGCKGDYSALTVGVKRIDKIANSSMTASSWKPGYYPYAARLYGSIGSGSWCAAAAKKDEYLQVDLGTQYNLVKIGLQGDAASGSGVKRFYIAYSGNGGKWTDYMIHGVAKQFESVSGDSLLRTVFERTFIAKMIRIIVNSWNNWPCLRMELYHAGCKNDLSFSLKEAKNGGYTASSFLGPGFEPWRASILSSSKQHGWCAENSSASEYLQIDLGILHQVTGVLTRGIVAGVLEKEAWVEQYTIQYSILGDHWIDHKEEDVVKTYDANADAVFPKSQVTNFHARFVRVIPEQWHFRPCMKVELKGCEECSSPLGMEHGEINNNRITTSTPTSRSTNSRLRHGYEFLASSSWDPFIQVDLGPENKRLTAFAMQGRDNTYNTWAVYVKYAIGDGSEWFNYTENGEKKIFERDQHMDMISKHFFKRTFTTRFIRVMLLTWSFDAGVRIELYGCPVCENPLGIEGGLHNITVSSVRGVGYEPWRGRLNSAGIWRPYTNQIYEFLQVRFDQVMTVIGIATQGDSGPCGRVRRFWLYHSLDGMRFELYNDPIMGNELRGNENNDETKFVKLRYVIKAQHVRVRPTFFYKHKCMRIELYGCSANELDGDKSIGFENGKVADQSLTASSTLNKYYRPEFGRLNSLIEGGSWCARETNTSEYLQVDLQEIHKISNIILQGKYTGSAQGNGWVTKFSVTYSNDGIVWSRHSEGGVQVFLGNDLNNMTRNHEIVPSLYARFVRLHAVEWHQLICMRVEFIGCKACAKPLGMENRQLTQISGSSNPRRWHYIRLNNDLPWYPLTSDNRIFIQVVVSPYGKTVTALAIQGHSYWVTSFTLGTSEDGSEWHDYYVDGNVVVFLGCTTRFQTLRRPLPKKITSRYIRLYPQTWDHTPHISVEFYGCNECAEPLGMASGLIPDSDIQASSFKVGGEPWRARLGPGSGWIPSSVASSEYIVVDLGESKAITYIEMEGDSLKNHWLKYFFLDYRMSTRDPWTIYEPRGISGKILGVEMKNMVVTIKTEQKLEARFIKIRVENWHLGANLKLEFYGCDKVCSDEIGIGTWAIKDPAFTASSYLSSRRYPWMARLDGRGAWCPSENDTQPFLQVDLAKPYKLRFIATQGFHSSNNSAWVQQYTLHFRKELLSWIPYSENSTEKMFPGNSDGTSIVKNRLNNVSNVRYIRLHPKKWHTFACIRVELYGCKDFDEESLKPLGMSDYRIPNNSILASDIYLDTEVHGPWMARLHSTAGCWVFPRGENFLLVDLGEGLVSVSGVATQGCNNKVIEKYGHVLEYKLSFSDDGADWYYYREGGGLKVFSGNTPDETDLPVRHVFTRSFYTRYVKFLLTRWVLDITSPALRVEIYGIRKGGELLVEANISISASSSRYPLTPQDCLLSIRRTWCAEFDDEMQYLQIDLKRNSYIEAIITQGAVVEESWVENYTISYGHSYDLWKKYEENGSSKVFQGNNDSSSIVTRKFMKQVRARFIRIHPVSWIGHICMRFDIRTVDRSVPLGIQKHKIANSAITASSHAGSGNEPWRARLDVGFLSEAWRAGEDSHDQYLQIDLGTTHNITHVATQGSHRTDKSCWVTQFNLSHSLDGSEWNKYEENDSVKLFQGNTNDYGIVQQQMNKEIEARYIRFLPVTWFNHVCMKVELYGYQVCGFPLGVNNGELSSDSFTASSYGMSNEPWNARLNRLIGNGSWCAEKNITGEYLQIDLKHSKMLTGISTQGKHDKDGKWVTEYSLYYWEKEGLTPQPYTVNGSTKVFSGNIDQFATVTHSLDGVKNAQFVRLEVKSWHRDICMRVELFGSNLVDGGYSEWSAWSACSATCAGGFQYRQRTCDNPEPENGGKDCSSLGADKEEAICNTHICPVAISLFTMLPFIGL</sequence>
<dbReference type="Gene3D" id="2.20.100.10">
    <property type="entry name" value="Thrombospondin type-1 (TSP1) repeat"/>
    <property type="match status" value="1"/>
</dbReference>
<dbReference type="Gene3D" id="2.60.120.260">
    <property type="entry name" value="Galactose-binding domain-like"/>
    <property type="match status" value="20"/>
</dbReference>
<dbReference type="InterPro" id="IPR000884">
    <property type="entry name" value="TSP1_rpt"/>
</dbReference>
<dbReference type="PANTHER" id="PTHR24543">
    <property type="entry name" value="MULTICOPPER OXIDASE-RELATED"/>
    <property type="match status" value="1"/>
</dbReference>
<feature type="domain" description="F5/8 type C" evidence="9">
    <location>
        <begin position="1076"/>
        <end position="1223"/>
    </location>
</feature>
<dbReference type="PROSITE" id="PS01286">
    <property type="entry name" value="FA58C_2"/>
    <property type="match status" value="4"/>
</dbReference>
<feature type="domain" description="F5/8 type C" evidence="9">
    <location>
        <begin position="2713"/>
        <end position="2861"/>
    </location>
</feature>
<dbReference type="Pfam" id="PF00090">
    <property type="entry name" value="TSP_1"/>
    <property type="match status" value="1"/>
</dbReference>
<dbReference type="EMBL" id="CALNXJ010000061">
    <property type="protein sequence ID" value="CAH3156455.1"/>
    <property type="molecule type" value="Genomic_DNA"/>
</dbReference>
<keyword evidence="3" id="KW-0479">Metal-binding</keyword>
<feature type="domain" description="F5/8 type C" evidence="9">
    <location>
        <begin position="1377"/>
        <end position="1518"/>
    </location>
</feature>
<feature type="domain" description="F5/8 type C" evidence="9">
    <location>
        <begin position="1225"/>
        <end position="1374"/>
    </location>
</feature>
<feature type="domain" description="F5/8 type C" evidence="9">
    <location>
        <begin position="1668"/>
        <end position="1819"/>
    </location>
</feature>
<feature type="domain" description="F5/8 type C" evidence="9">
    <location>
        <begin position="2410"/>
        <end position="2559"/>
    </location>
</feature>
<dbReference type="PROSITE" id="PS50092">
    <property type="entry name" value="TSP1"/>
    <property type="match status" value="1"/>
</dbReference>
<feature type="domain" description="F5/8 type C" evidence="9">
    <location>
        <begin position="1962"/>
        <end position="2106"/>
    </location>
</feature>
<dbReference type="FunFam" id="2.20.100.10:FF:000007">
    <property type="entry name" value="Thrombospondin 1"/>
    <property type="match status" value="1"/>
</dbReference>
<feature type="domain" description="F5/8 type C" evidence="9">
    <location>
        <begin position="930"/>
        <end position="1072"/>
    </location>
</feature>
<dbReference type="SMART" id="SM00607">
    <property type="entry name" value="FTP"/>
    <property type="match status" value="1"/>
</dbReference>
<evidence type="ECO:0000256" key="6">
    <source>
        <dbReference type="ARBA" id="ARBA00022989"/>
    </source>
</evidence>
<dbReference type="Proteomes" id="UP001159428">
    <property type="component" value="Unassembled WGS sequence"/>
</dbReference>
<gene>
    <name evidence="10" type="ORF">PMEA_00029472</name>
</gene>
<dbReference type="GO" id="GO:0046872">
    <property type="term" value="F:metal ion binding"/>
    <property type="evidence" value="ECO:0007669"/>
    <property type="project" value="UniProtKB-KW"/>
</dbReference>
<evidence type="ECO:0000256" key="3">
    <source>
        <dbReference type="ARBA" id="ARBA00022723"/>
    </source>
</evidence>
<keyword evidence="4" id="KW-0677">Repeat</keyword>
<keyword evidence="6" id="KW-1133">Transmembrane helix</keyword>
<keyword evidence="5" id="KW-0106">Calcium</keyword>
<feature type="domain" description="F5/8 type C" evidence="9">
    <location>
        <begin position="63"/>
        <end position="133"/>
    </location>
</feature>
<evidence type="ECO:0000313" key="10">
    <source>
        <dbReference type="EMBL" id="CAH3156455.1"/>
    </source>
</evidence>
<feature type="domain" description="F5/8 type C" evidence="9">
    <location>
        <begin position="327"/>
        <end position="475"/>
    </location>
</feature>
<dbReference type="FunFam" id="2.60.120.260:FF:000016">
    <property type="entry name" value="Contactin-associated protein-like 4 isoform 1"/>
    <property type="match status" value="3"/>
</dbReference>
<dbReference type="CDD" id="cd00057">
    <property type="entry name" value="FA58C"/>
    <property type="match status" value="12"/>
</dbReference>
<proteinExistence type="predicted"/>
<evidence type="ECO:0000259" key="9">
    <source>
        <dbReference type="PROSITE" id="PS50022"/>
    </source>
</evidence>
<dbReference type="Pfam" id="PF00754">
    <property type="entry name" value="F5_F8_type_C"/>
    <property type="match status" value="16"/>
</dbReference>
<feature type="domain" description="F5/8 type C" evidence="9">
    <location>
        <begin position="2110"/>
        <end position="2256"/>
    </location>
</feature>
<keyword evidence="2" id="KW-0812">Transmembrane</keyword>
<feature type="domain" description="F5/8 type C" evidence="9">
    <location>
        <begin position="1"/>
        <end position="60"/>
    </location>
</feature>
<evidence type="ECO:0000256" key="8">
    <source>
        <dbReference type="ARBA" id="ARBA00023157"/>
    </source>
</evidence>
<comment type="caution">
    <text evidence="10">The sequence shown here is derived from an EMBL/GenBank/DDBJ whole genome shotgun (WGS) entry which is preliminary data.</text>
</comment>
<feature type="domain" description="F5/8 type C" evidence="9">
    <location>
        <begin position="1822"/>
        <end position="1959"/>
    </location>
</feature>
<feature type="domain" description="F5/8 type C" evidence="9">
    <location>
        <begin position="172"/>
        <end position="326"/>
    </location>
</feature>
<dbReference type="InterPro" id="IPR000421">
    <property type="entry name" value="FA58C"/>
</dbReference>
<feature type="domain" description="F5/8 type C" evidence="9">
    <location>
        <begin position="478"/>
        <end position="622"/>
    </location>
</feature>
<dbReference type="SUPFAM" id="SSF82895">
    <property type="entry name" value="TSP-1 type 1 repeat"/>
    <property type="match status" value="1"/>
</dbReference>
<dbReference type="SUPFAM" id="SSF49785">
    <property type="entry name" value="Galactose-binding domain-like"/>
    <property type="match status" value="19"/>
</dbReference>
<dbReference type="GO" id="GO:0016020">
    <property type="term" value="C:membrane"/>
    <property type="evidence" value="ECO:0007669"/>
    <property type="project" value="UniProtKB-SubCell"/>
</dbReference>
<keyword evidence="11" id="KW-1185">Reference proteome</keyword>
<dbReference type="SMART" id="SM00209">
    <property type="entry name" value="TSP1"/>
    <property type="match status" value="1"/>
</dbReference>
<dbReference type="PROSITE" id="PS01285">
    <property type="entry name" value="FA58C_1"/>
    <property type="match status" value="7"/>
</dbReference>
<dbReference type="InterPro" id="IPR036383">
    <property type="entry name" value="TSP1_rpt_sf"/>
</dbReference>
<dbReference type="InterPro" id="IPR006585">
    <property type="entry name" value="FTP1"/>
</dbReference>
<dbReference type="PANTHER" id="PTHR24543:SF291">
    <property type="entry name" value="SMOKE ALARM, ISOFORM D"/>
    <property type="match status" value="1"/>
</dbReference>
<evidence type="ECO:0000256" key="4">
    <source>
        <dbReference type="ARBA" id="ARBA00022737"/>
    </source>
</evidence>
<evidence type="ECO:0000256" key="7">
    <source>
        <dbReference type="ARBA" id="ARBA00023136"/>
    </source>
</evidence>
<evidence type="ECO:0000256" key="1">
    <source>
        <dbReference type="ARBA" id="ARBA00004167"/>
    </source>
</evidence>
<feature type="domain" description="F5/8 type C" evidence="9">
    <location>
        <begin position="2560"/>
        <end position="2710"/>
    </location>
</feature>
<dbReference type="SMART" id="SM00231">
    <property type="entry name" value="FA58C"/>
    <property type="match status" value="17"/>
</dbReference>
<accession>A0AAU9XRG5</accession>
<comment type="subcellular location">
    <subcellularLocation>
        <location evidence="1">Membrane</location>
        <topology evidence="1">Single-pass membrane protein</topology>
    </subcellularLocation>
</comment>
<evidence type="ECO:0000313" key="11">
    <source>
        <dbReference type="Proteomes" id="UP001159428"/>
    </source>
</evidence>
<keyword evidence="8" id="KW-1015">Disulfide bond</keyword>
<feature type="domain" description="F5/8 type C" evidence="9">
    <location>
        <begin position="2262"/>
        <end position="2397"/>
    </location>
</feature>
<protein>
    <recommendedName>
        <fullName evidence="9">F5/8 type C domain-containing protein</fullName>
    </recommendedName>
</protein>